<sequence>MWVEAVDVILGKLVNSKFDFSKIKAISGSGQQHGSVFWKNGSGEMLKNLNPKHSLKSQLEDSFSVPDSPIWMDSSTSEQCIKLELAAGGAQALADITGSKAYERFTGNQILKVIENAPNAYKDTERISLVSSFGATLFCGAYCEIDESDGSGMNLFNIKTRAWEPKLIDACSKDLADKLGNPVPSVSIQGSISLYFVNKYGFVPSCQIVSFTGDNPASLAGMRLMESDIAVSLGSSDVVFLWLEDPIMKTEGHVFVNPVDTSAYMALLCFKNGSLTREFVRDRHTDNKSWTEFEQLLNSQPIGNNGNIGFYFPIAEIIPGNVEGFYYFDSSDMPVQDFSPAEHVRAIIESQFLSRRIHAENMGFNLDGCRILATGGASNNSAILQVMSDIFNAPVYTQEVANSASLGAAMIAMHAVKVTTDEIPYTYRLKKKGLQFQRVASPTPGSKEIYDIMAKRYRNLEKQVIQMHSSKS</sequence>
<dbReference type="InterPro" id="IPR018484">
    <property type="entry name" value="FGGY_N"/>
</dbReference>
<dbReference type="GO" id="GO:0005524">
    <property type="term" value="F:ATP binding"/>
    <property type="evidence" value="ECO:0007669"/>
    <property type="project" value="UniProtKB-KW"/>
</dbReference>
<keyword evidence="4" id="KW-0067">ATP-binding</keyword>
<keyword evidence="8" id="KW-1185">Reference proteome</keyword>
<evidence type="ECO:0000256" key="3">
    <source>
        <dbReference type="ARBA" id="ARBA00022777"/>
    </source>
</evidence>
<keyword evidence="4" id="KW-0859">Xylose metabolism</keyword>
<dbReference type="Pfam" id="PF02782">
    <property type="entry name" value="FGGY_C"/>
    <property type="match status" value="1"/>
</dbReference>
<organism evidence="7 8">
    <name type="scientific">Bugula neritina</name>
    <name type="common">Brown bryozoan</name>
    <name type="synonym">Sertularia neritina</name>
    <dbReference type="NCBI Taxonomy" id="10212"/>
    <lineage>
        <taxon>Eukaryota</taxon>
        <taxon>Metazoa</taxon>
        <taxon>Spiralia</taxon>
        <taxon>Lophotrochozoa</taxon>
        <taxon>Bryozoa</taxon>
        <taxon>Gymnolaemata</taxon>
        <taxon>Cheilostomatida</taxon>
        <taxon>Flustrina</taxon>
        <taxon>Buguloidea</taxon>
        <taxon>Bugulidae</taxon>
        <taxon>Bugula</taxon>
    </lineage>
</organism>
<dbReference type="SUPFAM" id="SSF53067">
    <property type="entry name" value="Actin-like ATPase domain"/>
    <property type="match status" value="2"/>
</dbReference>
<evidence type="ECO:0000313" key="7">
    <source>
        <dbReference type="EMBL" id="KAF6041412.1"/>
    </source>
</evidence>
<protein>
    <recommendedName>
        <fullName evidence="4">Xylulose kinase</fullName>
        <ecNumber evidence="4">2.7.1.17</ecNumber>
    </recommendedName>
</protein>
<evidence type="ECO:0000256" key="4">
    <source>
        <dbReference type="RuleBase" id="RU367058"/>
    </source>
</evidence>
<dbReference type="EMBL" id="VXIV02000050">
    <property type="protein sequence ID" value="KAF6041412.1"/>
    <property type="molecule type" value="Genomic_DNA"/>
</dbReference>
<keyword evidence="2 4" id="KW-0808">Transferase</keyword>
<dbReference type="PANTHER" id="PTHR10196">
    <property type="entry name" value="SUGAR KINASE"/>
    <property type="match status" value="1"/>
</dbReference>
<dbReference type="CDD" id="cd07776">
    <property type="entry name" value="ASKHA_NBD_FGGY_SpXK-like"/>
    <property type="match status" value="1"/>
</dbReference>
<comment type="similarity">
    <text evidence="1 4">Belongs to the FGGY kinase family.</text>
</comment>
<comment type="caution">
    <text evidence="7">The sequence shown here is derived from an EMBL/GenBank/DDBJ whole genome shotgun (WGS) entry which is preliminary data.</text>
</comment>
<dbReference type="Proteomes" id="UP000593567">
    <property type="component" value="Unassembled WGS sequence"/>
</dbReference>
<evidence type="ECO:0000256" key="2">
    <source>
        <dbReference type="ARBA" id="ARBA00022679"/>
    </source>
</evidence>
<evidence type="ECO:0000259" key="5">
    <source>
        <dbReference type="Pfam" id="PF00370"/>
    </source>
</evidence>
<dbReference type="GO" id="GO:0005829">
    <property type="term" value="C:cytosol"/>
    <property type="evidence" value="ECO:0007669"/>
    <property type="project" value="TreeGrafter"/>
</dbReference>
<dbReference type="FunFam" id="3.30.420.40:FF:000096">
    <property type="entry name" value="xylulose kinase"/>
    <property type="match status" value="1"/>
</dbReference>
<dbReference type="InterPro" id="IPR018485">
    <property type="entry name" value="FGGY_C"/>
</dbReference>
<dbReference type="AlphaFoldDB" id="A0A7J7KTA1"/>
<keyword evidence="4" id="KW-0119">Carbohydrate metabolism</keyword>
<proteinExistence type="inferred from homology"/>
<dbReference type="GO" id="GO:0004856">
    <property type="term" value="F:D-xylulokinase activity"/>
    <property type="evidence" value="ECO:0007669"/>
    <property type="project" value="UniProtKB-UniRule"/>
</dbReference>
<dbReference type="PIRSF" id="PIRSF000538">
    <property type="entry name" value="GlpK"/>
    <property type="match status" value="1"/>
</dbReference>
<dbReference type="PANTHER" id="PTHR10196:SF57">
    <property type="entry name" value="XYLULOSE KINASE"/>
    <property type="match status" value="1"/>
</dbReference>
<evidence type="ECO:0000313" key="8">
    <source>
        <dbReference type="Proteomes" id="UP000593567"/>
    </source>
</evidence>
<comment type="catalytic activity">
    <reaction evidence="4">
        <text>D-xylulose + ATP = D-xylulose 5-phosphate + ADP + H(+)</text>
        <dbReference type="Rhea" id="RHEA:10964"/>
        <dbReference type="ChEBI" id="CHEBI:15378"/>
        <dbReference type="ChEBI" id="CHEBI:17140"/>
        <dbReference type="ChEBI" id="CHEBI:30616"/>
        <dbReference type="ChEBI" id="CHEBI:57737"/>
        <dbReference type="ChEBI" id="CHEBI:456216"/>
        <dbReference type="EC" id="2.7.1.17"/>
    </reaction>
</comment>
<accession>A0A7J7KTA1</accession>
<keyword evidence="4" id="KW-0547">Nucleotide-binding</keyword>
<dbReference type="Pfam" id="PF00370">
    <property type="entry name" value="FGGY_N"/>
    <property type="match status" value="1"/>
</dbReference>
<dbReference type="Gene3D" id="3.30.420.40">
    <property type="match status" value="2"/>
</dbReference>
<gene>
    <name evidence="7" type="ORF">EB796_000284</name>
</gene>
<dbReference type="InterPro" id="IPR043129">
    <property type="entry name" value="ATPase_NBD"/>
</dbReference>
<dbReference type="InterPro" id="IPR000577">
    <property type="entry name" value="Carb_kinase_FGGY"/>
</dbReference>
<dbReference type="GO" id="GO:0042732">
    <property type="term" value="P:D-xylose metabolic process"/>
    <property type="evidence" value="ECO:0007669"/>
    <property type="project" value="UniProtKB-UniRule"/>
</dbReference>
<keyword evidence="3 4" id="KW-0418">Kinase</keyword>
<reference evidence="7" key="1">
    <citation type="submission" date="2020-06" db="EMBL/GenBank/DDBJ databases">
        <title>Draft genome of Bugula neritina, a colonial animal packing powerful symbionts and potential medicines.</title>
        <authorList>
            <person name="Rayko M."/>
        </authorList>
    </citation>
    <scope>NUCLEOTIDE SEQUENCE [LARGE SCALE GENOMIC DNA]</scope>
    <source>
        <strain evidence="7">Kwan_BN1</strain>
    </source>
</reference>
<evidence type="ECO:0000256" key="1">
    <source>
        <dbReference type="ARBA" id="ARBA00009156"/>
    </source>
</evidence>
<evidence type="ECO:0000259" key="6">
    <source>
        <dbReference type="Pfam" id="PF02782"/>
    </source>
</evidence>
<comment type="function">
    <text evidence="4">Phosphorylates D-xylulose to produce D-xylulose 5-phosphate, a molecule that may play an important role in the regulation of glucose metabolism and lipogenesis.</text>
</comment>
<dbReference type="OrthoDB" id="1728974at2759"/>
<name>A0A7J7KTA1_BUGNE</name>
<dbReference type="InterPro" id="IPR042024">
    <property type="entry name" value="D-XK_euk"/>
</dbReference>
<feature type="domain" description="Carbohydrate kinase FGGY C-terminal" evidence="6">
    <location>
        <begin position="230"/>
        <end position="415"/>
    </location>
</feature>
<dbReference type="EC" id="2.7.1.17" evidence="4"/>
<dbReference type="GO" id="GO:0005997">
    <property type="term" value="P:xylulose metabolic process"/>
    <property type="evidence" value="ECO:0007669"/>
    <property type="project" value="UniProtKB-UniRule"/>
</dbReference>
<feature type="domain" description="Carbohydrate kinase FGGY N-terminal" evidence="5">
    <location>
        <begin position="70"/>
        <end position="221"/>
    </location>
</feature>